<protein>
    <submittedName>
        <fullName evidence="1">Uncharacterized protein</fullName>
    </submittedName>
</protein>
<keyword evidence="2" id="KW-1185">Reference proteome</keyword>
<proteinExistence type="predicted"/>
<organism evidence="1 2">
    <name type="scientific">Vibrio coralliilyticus</name>
    <dbReference type="NCBI Taxonomy" id="190893"/>
    <lineage>
        <taxon>Bacteria</taxon>
        <taxon>Pseudomonadati</taxon>
        <taxon>Pseudomonadota</taxon>
        <taxon>Gammaproteobacteria</taxon>
        <taxon>Vibrionales</taxon>
        <taxon>Vibrionaceae</taxon>
        <taxon>Vibrio</taxon>
    </lineage>
</organism>
<dbReference type="EMBL" id="CP009619">
    <property type="protein sequence ID" value="AIW22303.1"/>
    <property type="molecule type" value="Genomic_DNA"/>
</dbReference>
<dbReference type="Proteomes" id="UP000030081">
    <property type="component" value="Plasmid p380"/>
</dbReference>
<reference evidence="1 2" key="1">
    <citation type="submission" date="2014-10" db="EMBL/GenBank/DDBJ databases">
        <title>The Complete Genome Sequence for the Shellfish Pathogen Vibrio coralliilyticus RE98 Isolated from a Shellfish Hatchery.</title>
        <authorList>
            <person name="Richards G.P."/>
            <person name="Bono J.L."/>
            <person name="Watson M.A."/>
            <person name="Needleman D.S."/>
        </authorList>
    </citation>
    <scope>NUCLEOTIDE SEQUENCE [LARGE SCALE GENOMIC DNA]</scope>
    <source>
        <strain evidence="1 2">RE98</strain>
        <plasmid evidence="1 2">p380</plasmid>
    </source>
</reference>
<evidence type="ECO:0000313" key="2">
    <source>
        <dbReference type="Proteomes" id="UP000030081"/>
    </source>
</evidence>
<dbReference type="AlphaFoldDB" id="A0AAN0SJQ1"/>
<gene>
    <name evidence="1" type="ORF">IX92_24860</name>
</gene>
<name>A0AAN0SJQ1_9VIBR</name>
<accession>A0AAN0SJQ1</accession>
<evidence type="ECO:0000313" key="1">
    <source>
        <dbReference type="EMBL" id="AIW22303.1"/>
    </source>
</evidence>
<dbReference type="KEGG" id="vcy:IX92_24860"/>
<sequence>MIITTVRKAFDLPLAPVNQRFLAMQHLVKAFFAYHDESAFAETITCLLSKEDKITGVHDLPKSVDELLNDYKRIFTFINKQEQIINQLLDSGEIVLDSDLLASTLCGESLEQLDSLRLP</sequence>
<geneLocation type="plasmid" evidence="1 2">
    <name>p380</name>
</geneLocation>
<dbReference type="RefSeq" id="WP_043011126.1">
    <property type="nucleotide sequence ID" value="NZ_CP009619.1"/>
</dbReference>
<keyword evidence="1" id="KW-0614">Plasmid</keyword>